<organism evidence="8 9">
    <name type="scientific">Limnochorda pilosa</name>
    <dbReference type="NCBI Taxonomy" id="1555112"/>
    <lineage>
        <taxon>Bacteria</taxon>
        <taxon>Bacillati</taxon>
        <taxon>Bacillota</taxon>
        <taxon>Limnochordia</taxon>
        <taxon>Limnochordales</taxon>
        <taxon>Limnochordaceae</taxon>
        <taxon>Limnochorda</taxon>
    </lineage>
</organism>
<evidence type="ECO:0000313" key="8">
    <source>
        <dbReference type="EMBL" id="BAS26238.1"/>
    </source>
</evidence>
<protein>
    <recommendedName>
        <fullName evidence="7">4Fe-4S ferredoxin-type domain-containing protein</fullName>
    </recommendedName>
</protein>
<dbReference type="RefSeq" id="WP_068133556.1">
    <property type="nucleotide sequence ID" value="NZ_AP014924.1"/>
</dbReference>
<keyword evidence="1" id="KW-0004">4Fe-4S</keyword>
<dbReference type="GO" id="GO:0051539">
    <property type="term" value="F:4 iron, 4 sulfur cluster binding"/>
    <property type="evidence" value="ECO:0007669"/>
    <property type="project" value="UniProtKB-KW"/>
</dbReference>
<sequence length="368" mass="39883">MPVAAIEEAAERLAGLEGSALRVRPRQCLNLRHLRAGCSACAEACPTKAIRWSPRLRVEPFDCAQCGACATACPAGALEVRDSVWCRRLAQISRAVAGTGRVLFACPLHLRRDRSLRRRTDVVEVPCVGAIQPWEIVAAVAFGAASVLLLEARCSRCTYRVAHGRAVRTVEEAQSLLAAWGRREEVRLGSEPPASTEAGSAFRALAGLLPQKGRSADEELARRGLEPQEIGGDTTQPQDPGEGLERWIPSSHRKLLFFLHRLGEPAADRVAPNAPLAHVEVAPDCTGCGMCAYFCPTGALRKRETAGKTELAFRAQECTNCGFCTRICYQGAIRTTEARPGAVLSGEEQVLWSGRPSTPQERLARRLV</sequence>
<evidence type="ECO:0000256" key="5">
    <source>
        <dbReference type="ARBA" id="ARBA00023014"/>
    </source>
</evidence>
<dbReference type="Pfam" id="PF12838">
    <property type="entry name" value="Fer4_7"/>
    <property type="match status" value="2"/>
</dbReference>
<dbReference type="KEGG" id="lpil:LIP_0381"/>
<keyword evidence="3" id="KW-0560">Oxidoreductase</keyword>
<name>A0A0K2SGK0_LIMPI</name>
<feature type="compositionally biased region" description="Basic and acidic residues" evidence="6">
    <location>
        <begin position="216"/>
        <end position="226"/>
    </location>
</feature>
<dbReference type="InterPro" id="IPR017896">
    <property type="entry name" value="4Fe4S_Fe-S-bd"/>
</dbReference>
<dbReference type="OrthoDB" id="9672at2"/>
<dbReference type="PANTHER" id="PTHR43687">
    <property type="entry name" value="ADENYLYLSULFATE REDUCTASE, BETA SUBUNIT"/>
    <property type="match status" value="1"/>
</dbReference>
<proteinExistence type="predicted"/>
<dbReference type="SUPFAM" id="SSF54862">
    <property type="entry name" value="4Fe-4S ferredoxins"/>
    <property type="match status" value="2"/>
</dbReference>
<keyword evidence="2" id="KW-0479">Metal-binding</keyword>
<evidence type="ECO:0000259" key="7">
    <source>
        <dbReference type="PROSITE" id="PS51379"/>
    </source>
</evidence>
<dbReference type="Pfam" id="PF02662">
    <property type="entry name" value="FlpD"/>
    <property type="match status" value="1"/>
</dbReference>
<keyword evidence="5" id="KW-0411">Iron-sulfur</keyword>
<evidence type="ECO:0000256" key="3">
    <source>
        <dbReference type="ARBA" id="ARBA00023002"/>
    </source>
</evidence>
<gene>
    <name evidence="8" type="ORF">LIP_0381</name>
</gene>
<feature type="domain" description="4Fe-4S ferredoxin-type" evidence="7">
    <location>
        <begin position="309"/>
        <end position="338"/>
    </location>
</feature>
<reference evidence="9" key="1">
    <citation type="submission" date="2015-07" db="EMBL/GenBank/DDBJ databases">
        <title>Complete genome sequence and phylogenetic analysis of Limnochorda pilosa.</title>
        <authorList>
            <person name="Watanabe M."/>
            <person name="Kojima H."/>
            <person name="Fukui M."/>
        </authorList>
    </citation>
    <scope>NUCLEOTIDE SEQUENCE [LARGE SCALE GENOMIC DNA]</scope>
    <source>
        <strain evidence="9">HC45</strain>
    </source>
</reference>
<dbReference type="AlphaFoldDB" id="A0A0K2SGK0"/>
<evidence type="ECO:0000313" key="9">
    <source>
        <dbReference type="Proteomes" id="UP000065807"/>
    </source>
</evidence>
<evidence type="ECO:0000256" key="4">
    <source>
        <dbReference type="ARBA" id="ARBA00023004"/>
    </source>
</evidence>
<dbReference type="Gene3D" id="3.30.70.20">
    <property type="match status" value="2"/>
</dbReference>
<evidence type="ECO:0000256" key="2">
    <source>
        <dbReference type="ARBA" id="ARBA00022723"/>
    </source>
</evidence>
<feature type="domain" description="4Fe-4S ferredoxin-type" evidence="7">
    <location>
        <begin position="277"/>
        <end position="305"/>
    </location>
</feature>
<dbReference type="PANTHER" id="PTHR43687:SF1">
    <property type="entry name" value="FERREDOXIN III"/>
    <property type="match status" value="1"/>
</dbReference>
<feature type="domain" description="4Fe-4S ferredoxin-type" evidence="7">
    <location>
        <begin position="54"/>
        <end position="83"/>
    </location>
</feature>
<dbReference type="InterPro" id="IPR017900">
    <property type="entry name" value="4Fe4S_Fe_S_CS"/>
</dbReference>
<dbReference type="InterPro" id="IPR003813">
    <property type="entry name" value="MvhD/FlpD"/>
</dbReference>
<dbReference type="GO" id="GO:0016491">
    <property type="term" value="F:oxidoreductase activity"/>
    <property type="evidence" value="ECO:0007669"/>
    <property type="project" value="UniProtKB-KW"/>
</dbReference>
<evidence type="ECO:0000256" key="1">
    <source>
        <dbReference type="ARBA" id="ARBA00022485"/>
    </source>
</evidence>
<feature type="region of interest" description="Disordered" evidence="6">
    <location>
        <begin position="216"/>
        <end position="245"/>
    </location>
</feature>
<evidence type="ECO:0000256" key="6">
    <source>
        <dbReference type="SAM" id="MobiDB-lite"/>
    </source>
</evidence>
<dbReference type="GO" id="GO:0046872">
    <property type="term" value="F:metal ion binding"/>
    <property type="evidence" value="ECO:0007669"/>
    <property type="project" value="UniProtKB-KW"/>
</dbReference>
<keyword evidence="4" id="KW-0408">Iron</keyword>
<dbReference type="STRING" id="1555112.LIP_0381"/>
<dbReference type="PROSITE" id="PS00198">
    <property type="entry name" value="4FE4S_FER_1"/>
    <property type="match status" value="2"/>
</dbReference>
<keyword evidence="9" id="KW-1185">Reference proteome</keyword>
<dbReference type="InterPro" id="IPR050572">
    <property type="entry name" value="Fe-S_Ferredoxin"/>
</dbReference>
<accession>A0A0K2SGK0</accession>
<reference evidence="9" key="2">
    <citation type="journal article" date="2016" name="Int. J. Syst. Evol. Microbiol.">
        <title>Complete genome sequence and cell structure of Limnochorda pilosa, a Gram-negative spore-former within the phylum Firmicutes.</title>
        <authorList>
            <person name="Watanabe M."/>
            <person name="Kojima H."/>
            <person name="Fukui M."/>
        </authorList>
    </citation>
    <scope>NUCLEOTIDE SEQUENCE [LARGE SCALE GENOMIC DNA]</scope>
    <source>
        <strain evidence="9">HC45</strain>
    </source>
</reference>
<dbReference type="EMBL" id="AP014924">
    <property type="protein sequence ID" value="BAS26238.1"/>
    <property type="molecule type" value="Genomic_DNA"/>
</dbReference>
<dbReference type="PROSITE" id="PS51379">
    <property type="entry name" value="4FE4S_FER_2"/>
    <property type="match status" value="3"/>
</dbReference>
<dbReference type="Proteomes" id="UP000065807">
    <property type="component" value="Chromosome"/>
</dbReference>